<dbReference type="Proteomes" id="UP000054845">
    <property type="component" value="Unassembled WGS sequence"/>
</dbReference>
<evidence type="ECO:0000256" key="7">
    <source>
        <dbReference type="ARBA" id="ARBA00022967"/>
    </source>
</evidence>
<dbReference type="InterPro" id="IPR023299">
    <property type="entry name" value="ATPase_P-typ_cyto_dom_N"/>
</dbReference>
<evidence type="ECO:0000256" key="10">
    <source>
        <dbReference type="SAM" id="MobiDB-lite"/>
    </source>
</evidence>
<sequence length="1640" mass="176295">MSHSRSPEDEAGVGKTAPPPLPTIITTPTPDIQIQAEEGGSGAANFAIPPTSGAGGVAPSDSHGSSSNSTHAQSHGRNFSITSLGQAGGHARNASLGSAAGMLAAPGSAGQIPASASSASTAFVPTSPTLSATSETSFGPDSPAPAYKTSLALRDNDPRASHGRQLSVASAFTDASGDANGLDDSKAPPSATTVPASASSQVKFNFGDDATASSPAETHKALSSTNKSPAHGATGDDTERSDEADARAGTHLGSGYGEANAENLGWWGRFKVSTSSMTRAGRRKAAAAAIEAEKQRQYVMDPTPFPHRPIELGELVDPKSIKKLRDLGGIQGLLNALGTDEHAGLDTGAGIKHAEQSDDVEAAAAKETSNKRDQRRPADFVHATLEDRQRVYGHNVIPQKKSKSLLLLMWLTLQDKILIVLCIAAAVSLALGLYTDFGADREQVACLDPPPGRSTCDAPQIDWVEGVAILIAVAIVDIVGSVNDYQKELQFKKLNAKKEERDVKVIRGGRPALMSIHDVVVGDVLQIEPGEIMPADGVLLRGHNIKCDESGATGESDLIRKVPYDEALKDLEGQEAASATGANQKLLKRDCFLISGTRVIEGAGEYVVIAVGPSSFNGKLMMALRTEAEETPLQAKLNRLAEIIAYAGSAAGLLLFIALMIRFFVNFRKHPERTGDERGKEFIDILIIAVTVVVVAVPEGLPLATTLALAFATKRMTKQNLLVRVLGACETMANASVICTDKTGTLTQNEMSIVAGSVGVHLKFAYNLEENKGRIEGDTPTKPSQHEKMASKSSLTRREGRQDWAIDQHELSSVVKGSLRELFNNAITVNSTAFEEDPKSSDGDAVDAPAAVAKLASRFGFLRRLLPSKKTPADEANKVAGFVGSKTETAMLKMAKELGWEDYRSARARNEVVTNFPFSSERKAMAVVVKKPEGGYRLYVKGASEVLSKLCDRHIVVPDPDSQESEQGNIQTSAFNEEARENVAKTIIFYANQMLRTIAICYRDFDDEQWPPRDAEVDEDGTVKYGYLAQDLTLISVVGIEDPLRPGVRSAVAKCAEAGVQVKMCTGDNALTARSIGTQCGIYLPGTILIEGPALRKLTDAQLEELAPRISVLARASPLDKERLVGALQRLGQVVGVSGDGSNDAPALKMANVGFSMGIAGTEVAKEASDIVLMDDNFASMVSAIMWGRCVNDAVRRFLQFQLTVNNETDPLRIEALATRNTLYLNSVIFNTFVWCTLFNMVSARSLTRELNFFKGLQRNHWFGAIMVVELTVNVGAVLITFISAVASDEEAGVLGAVQLLWLNLIMDTLAALALATDPASPELLKRKPDKRSAPLITVDMWKQVLGQAIYQIILVLVLHFRGNDLLNLNSVFENETDPLRIEALATRNTLYLNSVIFNTFVWCTLFNMVSARSLTRELNFFKGLQRNHWFGAIMVVEVGLQTLITFVGGAAFGIQKGLDGRGWAISIVAGLITWPLATLLRLLPTAPLEKIAIRLGVYPDPNALPTVKGTTLEEQEKAAREYGEPMGNLAERLNAFTRIRGGRSRLVRLSWKSKSRRMRDADVHPQTLMALVPAIVTASIGAGWRPTNPPNASLADPAIGDPSVSSWQLYQGAIQMHPETDRNDPFLNTVGAKPDDKQQ</sequence>
<feature type="compositionally biased region" description="Low complexity" evidence="10">
    <location>
        <begin position="23"/>
        <end position="34"/>
    </location>
</feature>
<evidence type="ECO:0000256" key="8">
    <source>
        <dbReference type="ARBA" id="ARBA00022989"/>
    </source>
</evidence>
<feature type="region of interest" description="Disordered" evidence="10">
    <location>
        <begin position="121"/>
        <end position="149"/>
    </location>
</feature>
<dbReference type="Gene3D" id="2.70.150.10">
    <property type="entry name" value="Calcium-transporting ATPase, cytoplasmic transduction domain A"/>
    <property type="match status" value="1"/>
</dbReference>
<dbReference type="Gene3D" id="3.40.50.1000">
    <property type="entry name" value="HAD superfamily/HAD-like"/>
    <property type="match status" value="1"/>
</dbReference>
<evidence type="ECO:0000256" key="2">
    <source>
        <dbReference type="ARBA" id="ARBA00022692"/>
    </source>
</evidence>
<feature type="region of interest" description="Disordered" evidence="10">
    <location>
        <begin position="356"/>
        <end position="376"/>
    </location>
</feature>
<dbReference type="SFLD" id="SFLDG00002">
    <property type="entry name" value="C1.7:_P-type_atpase_like"/>
    <property type="match status" value="1"/>
</dbReference>
<dbReference type="InterPro" id="IPR018303">
    <property type="entry name" value="ATPase_P-typ_P_site"/>
</dbReference>
<dbReference type="SMART" id="SM00831">
    <property type="entry name" value="Cation_ATPase_N"/>
    <property type="match status" value="1"/>
</dbReference>
<dbReference type="PANTHER" id="PTHR24093:SF369">
    <property type="entry name" value="CALCIUM-TRANSPORTING ATPASE"/>
    <property type="match status" value="1"/>
</dbReference>
<dbReference type="InterPro" id="IPR059000">
    <property type="entry name" value="ATPase_P-type_domA"/>
</dbReference>
<dbReference type="GO" id="GO:0005524">
    <property type="term" value="F:ATP binding"/>
    <property type="evidence" value="ECO:0007669"/>
    <property type="project" value="UniProtKB-KW"/>
</dbReference>
<dbReference type="InterPro" id="IPR008250">
    <property type="entry name" value="ATPase_P-typ_transduc_dom_A_sf"/>
</dbReference>
<feature type="transmembrane region" description="Helical" evidence="11">
    <location>
        <begin position="1464"/>
        <end position="1484"/>
    </location>
</feature>
<keyword evidence="5" id="KW-0067">ATP-binding</keyword>
<dbReference type="GO" id="GO:0006874">
    <property type="term" value="P:intracellular calcium ion homeostasis"/>
    <property type="evidence" value="ECO:0007669"/>
    <property type="project" value="TreeGrafter"/>
</dbReference>
<dbReference type="SUPFAM" id="SSF56784">
    <property type="entry name" value="HAD-like"/>
    <property type="match status" value="1"/>
</dbReference>
<keyword evidence="7" id="KW-1278">Translocase</keyword>
<dbReference type="InterPro" id="IPR023214">
    <property type="entry name" value="HAD_sf"/>
</dbReference>
<dbReference type="SUPFAM" id="SSF81653">
    <property type="entry name" value="Calcium ATPase, transduction domain A"/>
    <property type="match status" value="1"/>
</dbReference>
<dbReference type="GO" id="GO:0046872">
    <property type="term" value="F:metal ion binding"/>
    <property type="evidence" value="ECO:0007669"/>
    <property type="project" value="UniProtKB-KW"/>
</dbReference>
<dbReference type="Pfam" id="PF00689">
    <property type="entry name" value="Cation_ATPase_C"/>
    <property type="match status" value="1"/>
</dbReference>
<feature type="compositionally biased region" description="Low complexity" evidence="10">
    <location>
        <begin position="60"/>
        <end position="75"/>
    </location>
</feature>
<name>A0A0N7L9W4_9BASI</name>
<keyword evidence="9 11" id="KW-0472">Membrane</keyword>
<dbReference type="Pfam" id="PF00690">
    <property type="entry name" value="Cation_ATPase_N"/>
    <property type="match status" value="1"/>
</dbReference>
<keyword evidence="3" id="KW-0479">Metal-binding</keyword>
<feature type="compositionally biased region" description="Polar residues" evidence="10">
    <location>
        <begin position="211"/>
        <end position="228"/>
    </location>
</feature>
<comment type="subcellular location">
    <subcellularLocation>
        <location evidence="1">Endomembrane system</location>
        <topology evidence="1">Multi-pass membrane protein</topology>
    </subcellularLocation>
</comment>
<dbReference type="Gene3D" id="1.20.1110.10">
    <property type="entry name" value="Calcium-transporting ATPase, transmembrane domain"/>
    <property type="match status" value="2"/>
</dbReference>
<feature type="transmembrane region" description="Helical" evidence="11">
    <location>
        <begin position="1430"/>
        <end position="1452"/>
    </location>
</feature>
<evidence type="ECO:0000313" key="14">
    <source>
        <dbReference type="Proteomes" id="UP000054845"/>
    </source>
</evidence>
<evidence type="ECO:0000256" key="11">
    <source>
        <dbReference type="SAM" id="Phobius"/>
    </source>
</evidence>
<dbReference type="GO" id="GO:0005886">
    <property type="term" value="C:plasma membrane"/>
    <property type="evidence" value="ECO:0007669"/>
    <property type="project" value="TreeGrafter"/>
</dbReference>
<dbReference type="EMBL" id="CCYA01000250">
    <property type="protein sequence ID" value="CEH14914.1"/>
    <property type="molecule type" value="Genomic_DNA"/>
</dbReference>
<evidence type="ECO:0000256" key="6">
    <source>
        <dbReference type="ARBA" id="ARBA00022842"/>
    </source>
</evidence>
<feature type="transmembrane region" description="Helical" evidence="11">
    <location>
        <begin position="685"/>
        <end position="712"/>
    </location>
</feature>
<dbReference type="PANTHER" id="PTHR24093">
    <property type="entry name" value="CATION TRANSPORTING ATPASE"/>
    <property type="match status" value="1"/>
</dbReference>
<dbReference type="InterPro" id="IPR004014">
    <property type="entry name" value="ATPase_P-typ_cation-transptr_N"/>
</dbReference>
<feature type="region of interest" description="Disordered" evidence="10">
    <location>
        <begin position="773"/>
        <end position="801"/>
    </location>
</feature>
<dbReference type="Pfam" id="PF00122">
    <property type="entry name" value="E1-E2_ATPase"/>
    <property type="match status" value="1"/>
</dbReference>
<feature type="compositionally biased region" description="Basic and acidic residues" evidence="10">
    <location>
        <begin position="237"/>
        <end position="248"/>
    </location>
</feature>
<feature type="transmembrane region" description="Helical" evidence="11">
    <location>
        <begin position="643"/>
        <end position="665"/>
    </location>
</feature>
<feature type="transmembrane region" description="Helical" evidence="11">
    <location>
        <begin position="1299"/>
        <end position="1320"/>
    </location>
</feature>
<dbReference type="GO" id="GO:0012505">
    <property type="term" value="C:endomembrane system"/>
    <property type="evidence" value="ECO:0007669"/>
    <property type="project" value="UniProtKB-SubCell"/>
</dbReference>
<feature type="transmembrane region" description="Helical" evidence="11">
    <location>
        <begin position="1391"/>
        <end position="1410"/>
    </location>
</feature>
<feature type="region of interest" description="Disordered" evidence="10">
    <location>
        <begin position="1"/>
        <end position="93"/>
    </location>
</feature>
<reference evidence="13 14" key="1">
    <citation type="submission" date="2014-09" db="EMBL/GenBank/DDBJ databases">
        <authorList>
            <person name="Magalhaes I.L.F."/>
            <person name="Oliveira U."/>
            <person name="Santos F.R."/>
            <person name="Vidigal T.H.D.A."/>
            <person name="Brescovit A.D."/>
            <person name="Santos A.J."/>
        </authorList>
    </citation>
    <scope>NUCLEOTIDE SEQUENCE [LARGE SCALE GENOMIC DNA]</scope>
</reference>
<dbReference type="InterPro" id="IPR044492">
    <property type="entry name" value="P_typ_ATPase_HD_dom"/>
</dbReference>
<organism evidence="13 14">
    <name type="scientific">Ceraceosorus bombacis</name>
    <dbReference type="NCBI Taxonomy" id="401625"/>
    <lineage>
        <taxon>Eukaryota</taxon>
        <taxon>Fungi</taxon>
        <taxon>Dikarya</taxon>
        <taxon>Basidiomycota</taxon>
        <taxon>Ustilaginomycotina</taxon>
        <taxon>Exobasidiomycetes</taxon>
        <taxon>Ceraceosorales</taxon>
        <taxon>Ceraceosoraceae</taxon>
        <taxon>Ceraceosorus</taxon>
    </lineage>
</organism>
<dbReference type="SFLD" id="SFLDS00003">
    <property type="entry name" value="Haloacid_Dehalogenase"/>
    <property type="match status" value="1"/>
</dbReference>
<feature type="compositionally biased region" description="Polar residues" evidence="10">
    <location>
        <begin position="121"/>
        <end position="139"/>
    </location>
</feature>
<dbReference type="PRINTS" id="PR00119">
    <property type="entry name" value="CATATPASE"/>
</dbReference>
<evidence type="ECO:0000256" key="1">
    <source>
        <dbReference type="ARBA" id="ARBA00004127"/>
    </source>
</evidence>
<dbReference type="InterPro" id="IPR023298">
    <property type="entry name" value="ATPase_P-typ_TM_dom_sf"/>
</dbReference>
<accession>A0A0N7L9W4</accession>
<dbReference type="InterPro" id="IPR006068">
    <property type="entry name" value="ATPase_P-typ_cation-transptr_C"/>
</dbReference>
<evidence type="ECO:0000259" key="12">
    <source>
        <dbReference type="SMART" id="SM00831"/>
    </source>
</evidence>
<evidence type="ECO:0000256" key="5">
    <source>
        <dbReference type="ARBA" id="ARBA00022840"/>
    </source>
</evidence>
<evidence type="ECO:0000256" key="9">
    <source>
        <dbReference type="ARBA" id="ARBA00023136"/>
    </source>
</evidence>
<feature type="domain" description="Cation-transporting P-type ATPase N-terminal" evidence="12">
    <location>
        <begin position="326"/>
        <end position="433"/>
    </location>
</feature>
<proteinExistence type="predicted"/>
<feature type="transmembrane region" description="Helical" evidence="11">
    <location>
        <begin position="1223"/>
        <end position="1242"/>
    </location>
</feature>
<feature type="compositionally biased region" description="Low complexity" evidence="10">
    <location>
        <begin position="187"/>
        <end position="200"/>
    </location>
</feature>
<evidence type="ECO:0000256" key="4">
    <source>
        <dbReference type="ARBA" id="ARBA00022741"/>
    </source>
</evidence>
<dbReference type="FunFam" id="2.70.150.10:FF:000028">
    <property type="entry name" value="Calcium-transporting ATPase"/>
    <property type="match status" value="1"/>
</dbReference>
<feature type="region of interest" description="Disordered" evidence="10">
    <location>
        <begin position="174"/>
        <end position="258"/>
    </location>
</feature>
<dbReference type="InterPro" id="IPR036412">
    <property type="entry name" value="HAD-like_sf"/>
</dbReference>
<feature type="compositionally biased region" description="Polar residues" evidence="10">
    <location>
        <begin position="76"/>
        <end position="85"/>
    </location>
</feature>
<protein>
    <submittedName>
        <fullName evidence="13">Calcium-translocating P-type atpase</fullName>
    </submittedName>
</protein>
<dbReference type="SUPFAM" id="SSF81665">
    <property type="entry name" value="Calcium ATPase, transmembrane domain M"/>
    <property type="match status" value="2"/>
</dbReference>
<keyword evidence="8 11" id="KW-1133">Transmembrane helix</keyword>
<dbReference type="Gene3D" id="3.40.1110.10">
    <property type="entry name" value="Calcium-transporting ATPase, cytoplasmic domain N"/>
    <property type="match status" value="1"/>
</dbReference>
<keyword evidence="4" id="KW-0547">Nucleotide-binding</keyword>
<evidence type="ECO:0000313" key="13">
    <source>
        <dbReference type="EMBL" id="CEH14914.1"/>
    </source>
</evidence>
<dbReference type="InterPro" id="IPR001757">
    <property type="entry name" value="P_typ_ATPase"/>
</dbReference>
<feature type="transmembrane region" description="Helical" evidence="11">
    <location>
        <begin position="1262"/>
        <end position="1287"/>
    </location>
</feature>
<dbReference type="STRING" id="401625.A0A0N7L9W4"/>
<keyword evidence="2 11" id="KW-0812">Transmembrane</keyword>
<dbReference type="GO" id="GO:0005388">
    <property type="term" value="F:P-type calcium transporter activity"/>
    <property type="evidence" value="ECO:0007669"/>
    <property type="project" value="TreeGrafter"/>
</dbReference>
<dbReference type="SFLD" id="SFLDF00027">
    <property type="entry name" value="p-type_atpase"/>
    <property type="match status" value="1"/>
</dbReference>
<dbReference type="NCBIfam" id="TIGR01494">
    <property type="entry name" value="ATPase_P-type"/>
    <property type="match status" value="2"/>
</dbReference>
<keyword evidence="6" id="KW-0460">Magnesium</keyword>
<keyword evidence="14" id="KW-1185">Reference proteome</keyword>
<dbReference type="SUPFAM" id="SSF81660">
    <property type="entry name" value="Metal cation-transporting ATPase, ATP-binding domain N"/>
    <property type="match status" value="1"/>
</dbReference>
<dbReference type="Pfam" id="PF13246">
    <property type="entry name" value="Cation_ATPase"/>
    <property type="match status" value="1"/>
</dbReference>
<evidence type="ECO:0000256" key="3">
    <source>
        <dbReference type="ARBA" id="ARBA00022723"/>
    </source>
</evidence>
<dbReference type="OrthoDB" id="3352408at2759"/>
<dbReference type="GO" id="GO:0016887">
    <property type="term" value="F:ATP hydrolysis activity"/>
    <property type="evidence" value="ECO:0007669"/>
    <property type="project" value="InterPro"/>
</dbReference>
<feature type="region of interest" description="Disordered" evidence="10">
    <location>
        <begin position="1619"/>
        <end position="1640"/>
    </location>
</feature>
<dbReference type="PROSITE" id="PS00154">
    <property type="entry name" value="ATPASE_E1_E2"/>
    <property type="match status" value="1"/>
</dbReference>